<name>A0A0E3I937_9CAUD</name>
<dbReference type="InterPro" id="IPR046234">
    <property type="entry name" value="DUF6267"/>
</dbReference>
<evidence type="ECO:0000313" key="3">
    <source>
        <dbReference type="Proteomes" id="UP000185331"/>
    </source>
</evidence>
<accession>A0A0E3I937</accession>
<gene>
    <name evidence="2" type="ORF">Syn7803C28_162</name>
    <name evidence="1" type="ORF">Syn9311C1_160</name>
</gene>
<dbReference type="Pfam" id="PF19782">
    <property type="entry name" value="DUF6267"/>
    <property type="match status" value="1"/>
</dbReference>
<dbReference type="EMBL" id="KJ019132">
    <property type="protein sequence ID" value="AIX39028.1"/>
    <property type="molecule type" value="Genomic_DNA"/>
</dbReference>
<evidence type="ECO:0000313" key="4">
    <source>
        <dbReference type="Proteomes" id="UP000185333"/>
    </source>
</evidence>
<dbReference type="Proteomes" id="UP000185333">
    <property type="component" value="Segment"/>
</dbReference>
<sequence length="298" mass="33126">MPNKHLEHLEDSIFDGRRVALAAVKQALTVKKVSVKWDGAPAIVFGTNPANGQFFVGTKSVFNKKKVLINYTYEDIETNHKGNVADILRLCLRHLPRISGIVQADWIGVGGGSVYRPNTVEYKFSTPIAQQIILAPHTSYTEVSPTAEASIGVTLQSTNSVCFIDTNDAIVGKWSAVKLVAEILALIPFCKVAKSAELKKHVNTFIRMGEIPSPELLFNVFNAKYKGEVNVTTFVVWHKIFQLKQRLLDAVVPNGNVECFIDDKPSLHEGFVIPSSNPYKLVDRLTFSKANFNLNKNW</sequence>
<evidence type="ECO:0000313" key="2">
    <source>
        <dbReference type="EMBL" id="AIX44582.1"/>
    </source>
</evidence>
<organism evidence="2 4">
    <name type="scientific">Synechococcus phage ACG-2014b</name>
    <dbReference type="NCBI Taxonomy" id="1493508"/>
    <lineage>
        <taxon>Viruses</taxon>
        <taxon>Duplodnaviria</taxon>
        <taxon>Heunggongvirae</taxon>
        <taxon>Uroviricota</taxon>
        <taxon>Caudoviricetes</taxon>
        <taxon>Pantevenvirales</taxon>
        <taxon>Kyanoviridae</taxon>
        <taxon>Nereusvirus</taxon>
        <taxon>Nereusvirus tusconc4</taxon>
    </lineage>
</organism>
<protein>
    <submittedName>
        <fullName evidence="2">Uncharacterized protein</fullName>
    </submittedName>
</protein>
<dbReference type="EMBL" id="KJ019154">
    <property type="protein sequence ID" value="AIX44582.1"/>
    <property type="molecule type" value="Genomic_DNA"/>
</dbReference>
<proteinExistence type="predicted"/>
<evidence type="ECO:0000313" key="1">
    <source>
        <dbReference type="EMBL" id="AIX39028.1"/>
    </source>
</evidence>
<dbReference type="Proteomes" id="UP000185331">
    <property type="component" value="Segment"/>
</dbReference>
<reference evidence="3 4" key="1">
    <citation type="submission" date="2013-12" db="EMBL/GenBank/DDBJ databases">
        <title>Ecological redundancy of diverse viral populations within a natural community.</title>
        <authorList>
            <person name="Gregory A.C."/>
            <person name="LaButti K."/>
            <person name="Copeland A."/>
            <person name="Woyke T."/>
            <person name="Sullivan M.B."/>
        </authorList>
    </citation>
    <scope>NUCLEOTIDE SEQUENCE [LARGE SCALE GENOMIC DNA]</scope>
    <source>
        <strain evidence="2">Syn7803C28</strain>
        <strain evidence="1">Syn9311C1</strain>
    </source>
</reference>